<comment type="caution">
    <text evidence="1">The sequence shown here is derived from an EMBL/GenBank/DDBJ whole genome shotgun (WGS) entry which is preliminary data.</text>
</comment>
<organism evidence="1 2">
    <name type="scientific">Hymenobacter setariae</name>
    <dbReference type="NCBI Taxonomy" id="2594794"/>
    <lineage>
        <taxon>Bacteria</taxon>
        <taxon>Pseudomonadati</taxon>
        <taxon>Bacteroidota</taxon>
        <taxon>Cytophagia</taxon>
        <taxon>Cytophagales</taxon>
        <taxon>Hymenobacteraceae</taxon>
        <taxon>Hymenobacter</taxon>
    </lineage>
</organism>
<protein>
    <submittedName>
        <fullName evidence="1">Uncharacterized protein</fullName>
    </submittedName>
</protein>
<sequence>MSFSCDKQDSEVQPCGEAPSAVATQAYTLPIGCSLTAQRGQSKSYIINSPGELAAVVQCNSTTAPTVDFTTSTLLAGRVPRSGGAFLRSQQVELDCQGNYVHTVNVTDSPTLSPVDVDYTIVVPKLPSDKQVKVVVNIVQ</sequence>
<accession>A0A558BVK9</accession>
<evidence type="ECO:0000313" key="2">
    <source>
        <dbReference type="Proteomes" id="UP000317624"/>
    </source>
</evidence>
<evidence type="ECO:0000313" key="1">
    <source>
        <dbReference type="EMBL" id="TVT40547.1"/>
    </source>
</evidence>
<proteinExistence type="predicted"/>
<gene>
    <name evidence="1" type="ORF">FNT36_13815</name>
</gene>
<reference evidence="1 2" key="1">
    <citation type="submission" date="2019-07" db="EMBL/GenBank/DDBJ databases">
        <title>Hymenobacter sp. straun FUR1 Genome sequencing and assembly.</title>
        <authorList>
            <person name="Chhetri G."/>
        </authorList>
    </citation>
    <scope>NUCLEOTIDE SEQUENCE [LARGE SCALE GENOMIC DNA]</scope>
    <source>
        <strain evidence="1 2">Fur1</strain>
    </source>
</reference>
<dbReference type="Proteomes" id="UP000317624">
    <property type="component" value="Unassembled WGS sequence"/>
</dbReference>
<dbReference type="RefSeq" id="WP_144848616.1">
    <property type="nucleotide sequence ID" value="NZ_VMRJ01000003.1"/>
</dbReference>
<dbReference type="AlphaFoldDB" id="A0A558BVK9"/>
<dbReference type="EMBL" id="VMRJ01000003">
    <property type="protein sequence ID" value="TVT40547.1"/>
    <property type="molecule type" value="Genomic_DNA"/>
</dbReference>
<name>A0A558BVK9_9BACT</name>
<keyword evidence="2" id="KW-1185">Reference proteome</keyword>